<dbReference type="Gene3D" id="3.20.20.80">
    <property type="entry name" value="Glycosidases"/>
    <property type="match status" value="1"/>
</dbReference>
<evidence type="ECO:0000259" key="5">
    <source>
        <dbReference type="Pfam" id="PF12972"/>
    </source>
</evidence>
<evidence type="ECO:0000259" key="3">
    <source>
        <dbReference type="Pfam" id="PF05089"/>
    </source>
</evidence>
<protein>
    <submittedName>
        <fullName evidence="6">Alpha-N-acetylglucosaminidase</fullName>
    </submittedName>
</protein>
<dbReference type="EMBL" id="BEYU01000082">
    <property type="protein sequence ID" value="GBG30723.1"/>
    <property type="molecule type" value="Genomic_DNA"/>
</dbReference>
<evidence type="ECO:0000259" key="4">
    <source>
        <dbReference type="Pfam" id="PF12971"/>
    </source>
</evidence>
<feature type="domain" description="Alpha-N-acetylglucosaminidase N-terminal" evidence="4">
    <location>
        <begin position="47"/>
        <end position="122"/>
    </location>
</feature>
<dbReference type="InterPro" id="IPR007781">
    <property type="entry name" value="NAGLU"/>
</dbReference>
<dbReference type="Pfam" id="PF12971">
    <property type="entry name" value="NAGLU_N"/>
    <property type="match status" value="1"/>
</dbReference>
<dbReference type="PANTHER" id="PTHR12872">
    <property type="entry name" value="ALPHA-N-ACETYLGLUCOSAMINIDASE"/>
    <property type="match status" value="1"/>
</dbReference>
<dbReference type="InterPro" id="IPR024733">
    <property type="entry name" value="NAGLU_tim-barrel"/>
</dbReference>
<sequence length="895" mass="100818">MKAGSRVSLFVLLLTLGILLVTPPSQAYGKITVYEAKKANEFGLLATAYNVLARVLGDEVAACIELEQLNREGGGKDSTNFELSRSEDGQKLKISGKDGVTMLSGAYHYMRWRMNASVTWSGLGNDLIVENPIRTRDAFVETLVGLNTPVRVSARGEWSYYMQPCTNSYSSAFWTAERWLQEIDWMALHGVTHPTMYMVYEPIWQRILDDLNETSAFPGPAFLGWFRMGNMEDTWAGPAPRTYINRQAGLAQILLRRMRALGMFPILPGFSGSIPCSLRRHFPNATIVSMPWEGFRASCFLDGPSSSATFEDIGQRYYHTLQELFGSDHVYAIDHFNEMTPVDGSTRALARTSELTYQVMSAADSSAVWVMQGWFLRERYGCRKANRCNKVYWNQQRLGAYFSSIPRQQLVVLDLNASEQSLSYDTYGFLEHYFLTCIIHVFGGNRGIHGNLTSLATLYATAQRDYPANALGVGLAMEAIEADPIVFEIFSESRWGTPGTFGLAQQTKLHPKTPPNLTFPLALYVDNWANSRYSADVDARVVHGLRMLTHAAWGLYSSAYDNSDSGAIVSFPFGHRGCCSANPNILHLVPGQVLKPQHPGGQRHGIKGEANASWAFSSAKEIVHGARQTTSPLTRGLEYDLIDLVRQVMDHIFWDLCRIWEASVGRRDHHEARSLRAALLEQIDEADELLSSSPDWLLGRWIARAREYGTANVQDANLFEYNARNQVTRWGRDAQHSLNDYARKYWAGLLSGFYKIRWDIATNEAIFAMQFNRTVDIDAARERCEEFEVRWQRNFHDQYPNSPQGNALAIAGRFFDKINAHSLTSRLQGWTMAPSARLTAQPAWHRNHEVLSYFCDMMRSCAGFSTEGYFFSSTQSSLRIPAPGVVLYVKTASTF</sequence>
<dbReference type="InParanoid" id="A0A2R5GQ28"/>
<dbReference type="InterPro" id="IPR029018">
    <property type="entry name" value="Hex-like_dom2"/>
</dbReference>
<feature type="domain" description="Alpha-N-acetylglucosaminidase tim-barrel" evidence="3">
    <location>
        <begin position="160"/>
        <end position="495"/>
    </location>
</feature>
<dbReference type="InterPro" id="IPR024240">
    <property type="entry name" value="NAGLU_N"/>
</dbReference>
<dbReference type="InterPro" id="IPR024732">
    <property type="entry name" value="NAGLU_C"/>
</dbReference>
<gene>
    <name evidence="6" type="ORF">FCC1311_069432</name>
</gene>
<keyword evidence="1" id="KW-0378">Hydrolase</keyword>
<dbReference type="Gene3D" id="3.30.379.10">
    <property type="entry name" value="Chitobiase/beta-hexosaminidase domain 2-like"/>
    <property type="match status" value="1"/>
</dbReference>
<proteinExistence type="predicted"/>
<evidence type="ECO:0000256" key="1">
    <source>
        <dbReference type="ARBA" id="ARBA00022801"/>
    </source>
</evidence>
<dbReference type="Pfam" id="PF05089">
    <property type="entry name" value="NAGLU"/>
    <property type="match status" value="1"/>
</dbReference>
<keyword evidence="7" id="KW-1185">Reference proteome</keyword>
<evidence type="ECO:0000256" key="2">
    <source>
        <dbReference type="SAM" id="SignalP"/>
    </source>
</evidence>
<feature type="signal peptide" evidence="2">
    <location>
        <begin position="1"/>
        <end position="27"/>
    </location>
</feature>
<dbReference type="Pfam" id="PF12972">
    <property type="entry name" value="NAGLU_C"/>
    <property type="match status" value="1"/>
</dbReference>
<reference evidence="6 7" key="1">
    <citation type="submission" date="2017-12" db="EMBL/GenBank/DDBJ databases">
        <title>Sequencing, de novo assembly and annotation of complete genome of a new Thraustochytrid species, strain FCC1311.</title>
        <authorList>
            <person name="Sedici K."/>
            <person name="Godart F."/>
            <person name="Aiese Cigliano R."/>
            <person name="Sanseverino W."/>
            <person name="Barakat M."/>
            <person name="Ortet P."/>
            <person name="Marechal E."/>
            <person name="Cagnac O."/>
            <person name="Amato A."/>
        </authorList>
    </citation>
    <scope>NUCLEOTIDE SEQUENCE [LARGE SCALE GENOMIC DNA]</scope>
</reference>
<evidence type="ECO:0000313" key="6">
    <source>
        <dbReference type="EMBL" id="GBG30723.1"/>
    </source>
</evidence>
<dbReference type="OrthoDB" id="64736at2759"/>
<keyword evidence="2" id="KW-0732">Signal</keyword>
<feature type="domain" description="Alpha-N-acetylglucosaminidase C-terminal" evidence="5">
    <location>
        <begin position="524"/>
        <end position="817"/>
    </location>
</feature>
<dbReference type="GO" id="GO:0016787">
    <property type="term" value="F:hydrolase activity"/>
    <property type="evidence" value="ECO:0007669"/>
    <property type="project" value="UniProtKB-KW"/>
</dbReference>
<comment type="caution">
    <text evidence="6">The sequence shown here is derived from an EMBL/GenBank/DDBJ whole genome shotgun (WGS) entry which is preliminary data.</text>
</comment>
<name>A0A2R5GQ28_9STRA</name>
<dbReference type="Gene3D" id="1.20.120.670">
    <property type="entry name" value="N-acetyl-b-d-glucoasminidase"/>
    <property type="match status" value="1"/>
</dbReference>
<dbReference type="Proteomes" id="UP000241890">
    <property type="component" value="Unassembled WGS sequence"/>
</dbReference>
<evidence type="ECO:0000313" key="7">
    <source>
        <dbReference type="Proteomes" id="UP000241890"/>
    </source>
</evidence>
<dbReference type="PANTHER" id="PTHR12872:SF1">
    <property type="entry name" value="ALPHA-N-ACETYLGLUCOSAMINIDASE"/>
    <property type="match status" value="1"/>
</dbReference>
<feature type="chain" id="PRO_5015307037" evidence="2">
    <location>
        <begin position="28"/>
        <end position="895"/>
    </location>
</feature>
<dbReference type="AlphaFoldDB" id="A0A2R5GQ28"/>
<organism evidence="6 7">
    <name type="scientific">Hondaea fermentalgiana</name>
    <dbReference type="NCBI Taxonomy" id="2315210"/>
    <lineage>
        <taxon>Eukaryota</taxon>
        <taxon>Sar</taxon>
        <taxon>Stramenopiles</taxon>
        <taxon>Bigyra</taxon>
        <taxon>Labyrinthulomycetes</taxon>
        <taxon>Thraustochytrida</taxon>
        <taxon>Thraustochytriidae</taxon>
        <taxon>Hondaea</taxon>
    </lineage>
</organism>
<accession>A0A2R5GQ28</accession>